<dbReference type="AlphaFoldDB" id="A0A4S1WN27"/>
<dbReference type="SMART" id="SM00850">
    <property type="entry name" value="LytTR"/>
    <property type="match status" value="1"/>
</dbReference>
<keyword evidence="1" id="KW-0812">Transmembrane</keyword>
<keyword evidence="4" id="KW-1185">Reference proteome</keyword>
<evidence type="ECO:0000313" key="4">
    <source>
        <dbReference type="Proteomes" id="UP000309848"/>
    </source>
</evidence>
<evidence type="ECO:0000313" key="3">
    <source>
        <dbReference type="EMBL" id="TGX42546.1"/>
    </source>
</evidence>
<name>A0A4S1WN27_9SPHN</name>
<keyword evidence="1" id="KW-1133">Transmembrane helix</keyword>
<protein>
    <submittedName>
        <fullName evidence="3">LytTR family transcriptional regulator</fullName>
    </submittedName>
</protein>
<feature type="transmembrane region" description="Helical" evidence="1">
    <location>
        <begin position="12"/>
        <end position="30"/>
    </location>
</feature>
<dbReference type="Pfam" id="PF04397">
    <property type="entry name" value="LytTR"/>
    <property type="match status" value="1"/>
</dbReference>
<dbReference type="OrthoDB" id="7028951at2"/>
<feature type="domain" description="HTH LytTR-type" evidence="2">
    <location>
        <begin position="127"/>
        <end position="220"/>
    </location>
</feature>
<organism evidence="3 4">
    <name type="scientific">Sphingomonas naasensis</name>
    <dbReference type="NCBI Taxonomy" id="1344951"/>
    <lineage>
        <taxon>Bacteria</taxon>
        <taxon>Pseudomonadati</taxon>
        <taxon>Pseudomonadota</taxon>
        <taxon>Alphaproteobacteria</taxon>
        <taxon>Sphingomonadales</taxon>
        <taxon>Sphingomonadaceae</taxon>
        <taxon>Sphingomonas</taxon>
    </lineage>
</organism>
<evidence type="ECO:0000256" key="1">
    <source>
        <dbReference type="SAM" id="Phobius"/>
    </source>
</evidence>
<sequence>MVVTGGFGTGRLALGSRIGFWLLLMAWNAFKWQLWFAWRVRKPADWPRASLAGTLVLNLSLPVEIALCGAAVGEPMRFDPLETWSRALAISAVIIVVASLVAWVLLRRPAAPAAGVPADGLLGRARVAPEALAAVEAEDHYCRVHRRDGHSALIHYRFGDALAELAGLDGAQVHRGVWVAAGAVEGAERDGRRWRLRLAGGAAVPVSATYAPEARRRRWLRAPPRPGA</sequence>
<feature type="transmembrane region" description="Helical" evidence="1">
    <location>
        <begin position="84"/>
        <end position="106"/>
    </location>
</feature>
<keyword evidence="1" id="KW-0472">Membrane</keyword>
<dbReference type="PROSITE" id="PS50930">
    <property type="entry name" value="HTH_LYTTR"/>
    <property type="match status" value="1"/>
</dbReference>
<proteinExistence type="predicted"/>
<feature type="transmembrane region" description="Helical" evidence="1">
    <location>
        <begin position="51"/>
        <end position="72"/>
    </location>
</feature>
<comment type="caution">
    <text evidence="3">The sequence shown here is derived from an EMBL/GenBank/DDBJ whole genome shotgun (WGS) entry which is preliminary data.</text>
</comment>
<accession>A0A4S1WN27</accession>
<dbReference type="Proteomes" id="UP000309848">
    <property type="component" value="Unassembled WGS sequence"/>
</dbReference>
<gene>
    <name evidence="3" type="ORF">E5A74_10970</name>
</gene>
<dbReference type="InterPro" id="IPR007492">
    <property type="entry name" value="LytTR_DNA-bd_dom"/>
</dbReference>
<evidence type="ECO:0000259" key="2">
    <source>
        <dbReference type="PROSITE" id="PS50930"/>
    </source>
</evidence>
<reference evidence="3 4" key="1">
    <citation type="submission" date="2019-04" db="EMBL/GenBank/DDBJ databases">
        <title>Sphingomonas psychrotolerans sp. nov., isolated from soil in the Tianshan Mountains, Xinjiang, China.</title>
        <authorList>
            <person name="Luo Y."/>
            <person name="Sheng H."/>
        </authorList>
    </citation>
    <scope>NUCLEOTIDE SEQUENCE [LARGE SCALE GENOMIC DNA]</scope>
    <source>
        <strain evidence="3 4">KIS18-15</strain>
    </source>
</reference>
<dbReference type="GO" id="GO:0003677">
    <property type="term" value="F:DNA binding"/>
    <property type="evidence" value="ECO:0007669"/>
    <property type="project" value="InterPro"/>
</dbReference>
<dbReference type="EMBL" id="SRXU01000004">
    <property type="protein sequence ID" value="TGX42546.1"/>
    <property type="molecule type" value="Genomic_DNA"/>
</dbReference>